<organism evidence="6 7">
    <name type="scientific">Actinopolymorpha pittospori</name>
    <dbReference type="NCBI Taxonomy" id="648752"/>
    <lineage>
        <taxon>Bacteria</taxon>
        <taxon>Bacillati</taxon>
        <taxon>Actinomycetota</taxon>
        <taxon>Actinomycetes</taxon>
        <taxon>Propionibacteriales</taxon>
        <taxon>Actinopolymorphaceae</taxon>
        <taxon>Actinopolymorpha</taxon>
    </lineage>
</organism>
<gene>
    <name evidence="6" type="ORF">HEB94_001131</name>
</gene>
<evidence type="ECO:0000256" key="3">
    <source>
        <dbReference type="ARBA" id="ARBA00023163"/>
    </source>
</evidence>
<sequence length="210" mass="22645">MDTAASGRGGLRERKKEQTRAALSWAAIRLTIEKGWDNVRVEDIAAEVGVSPRTFNNYFSSKGEAIAARHLDRTRRIGAALRERPEGEPLWDSITAAVVGQVPPARDSEGKSTLDEEWTEGIRLMTSEPALQGELLRASAVGVTTLAAAIAARTGTDPERDMYPRLVAGSVGVAIQVATTHWLSVDTTTPIHSLLREALRQLAAGLPVPE</sequence>
<dbReference type="PROSITE" id="PS50977">
    <property type="entry name" value="HTH_TETR_2"/>
    <property type="match status" value="1"/>
</dbReference>
<dbReference type="SUPFAM" id="SSF46689">
    <property type="entry name" value="Homeodomain-like"/>
    <property type="match status" value="1"/>
</dbReference>
<dbReference type="Pfam" id="PF00440">
    <property type="entry name" value="TetR_N"/>
    <property type="match status" value="1"/>
</dbReference>
<dbReference type="Gene3D" id="1.10.357.10">
    <property type="entry name" value="Tetracycline Repressor, domain 2"/>
    <property type="match status" value="1"/>
</dbReference>
<keyword evidence="7" id="KW-1185">Reference proteome</keyword>
<proteinExistence type="predicted"/>
<dbReference type="PANTHER" id="PTHR30055:SF238">
    <property type="entry name" value="MYCOFACTOCIN BIOSYNTHESIS TRANSCRIPTIONAL REGULATOR MFTR-RELATED"/>
    <property type="match status" value="1"/>
</dbReference>
<evidence type="ECO:0000256" key="1">
    <source>
        <dbReference type="ARBA" id="ARBA00023015"/>
    </source>
</evidence>
<dbReference type="InterPro" id="IPR050109">
    <property type="entry name" value="HTH-type_TetR-like_transc_reg"/>
</dbReference>
<dbReference type="PANTHER" id="PTHR30055">
    <property type="entry name" value="HTH-TYPE TRANSCRIPTIONAL REGULATOR RUTR"/>
    <property type="match status" value="1"/>
</dbReference>
<feature type="domain" description="HTH tetR-type" evidence="5">
    <location>
        <begin position="17"/>
        <end position="77"/>
    </location>
</feature>
<protein>
    <submittedName>
        <fullName evidence="6">AcrR family transcriptional regulator</fullName>
    </submittedName>
</protein>
<keyword evidence="3" id="KW-0804">Transcription</keyword>
<dbReference type="InterPro" id="IPR009057">
    <property type="entry name" value="Homeodomain-like_sf"/>
</dbReference>
<accession>A0A927MS80</accession>
<evidence type="ECO:0000259" key="5">
    <source>
        <dbReference type="PROSITE" id="PS50977"/>
    </source>
</evidence>
<keyword evidence="2 4" id="KW-0238">DNA-binding</keyword>
<evidence type="ECO:0000313" key="7">
    <source>
        <dbReference type="Proteomes" id="UP000638648"/>
    </source>
</evidence>
<dbReference type="AlphaFoldDB" id="A0A927MS80"/>
<name>A0A927MS80_9ACTN</name>
<dbReference type="GO" id="GO:0000976">
    <property type="term" value="F:transcription cis-regulatory region binding"/>
    <property type="evidence" value="ECO:0007669"/>
    <property type="project" value="TreeGrafter"/>
</dbReference>
<feature type="DNA-binding region" description="H-T-H motif" evidence="4">
    <location>
        <begin position="40"/>
        <end position="59"/>
    </location>
</feature>
<dbReference type="Pfam" id="PF17754">
    <property type="entry name" value="TetR_C_14"/>
    <property type="match status" value="1"/>
</dbReference>
<keyword evidence="1" id="KW-0805">Transcription regulation</keyword>
<dbReference type="RefSeq" id="WP_337917478.1">
    <property type="nucleotide sequence ID" value="NZ_BAABJL010000209.1"/>
</dbReference>
<dbReference type="Gene3D" id="1.10.10.60">
    <property type="entry name" value="Homeodomain-like"/>
    <property type="match status" value="1"/>
</dbReference>
<evidence type="ECO:0000256" key="2">
    <source>
        <dbReference type="ARBA" id="ARBA00023125"/>
    </source>
</evidence>
<reference evidence="6" key="1">
    <citation type="submission" date="2020-10" db="EMBL/GenBank/DDBJ databases">
        <title>Sequencing the genomes of 1000 actinobacteria strains.</title>
        <authorList>
            <person name="Klenk H.-P."/>
        </authorList>
    </citation>
    <scope>NUCLEOTIDE SEQUENCE</scope>
    <source>
        <strain evidence="6">DSM 45354</strain>
    </source>
</reference>
<dbReference type="GO" id="GO:0003700">
    <property type="term" value="F:DNA-binding transcription factor activity"/>
    <property type="evidence" value="ECO:0007669"/>
    <property type="project" value="TreeGrafter"/>
</dbReference>
<dbReference type="InterPro" id="IPR001647">
    <property type="entry name" value="HTH_TetR"/>
</dbReference>
<dbReference type="EMBL" id="JADBEM010000001">
    <property type="protein sequence ID" value="MBE1604283.1"/>
    <property type="molecule type" value="Genomic_DNA"/>
</dbReference>
<dbReference type="Proteomes" id="UP000638648">
    <property type="component" value="Unassembled WGS sequence"/>
</dbReference>
<evidence type="ECO:0000256" key="4">
    <source>
        <dbReference type="PROSITE-ProRule" id="PRU00335"/>
    </source>
</evidence>
<comment type="caution">
    <text evidence="6">The sequence shown here is derived from an EMBL/GenBank/DDBJ whole genome shotgun (WGS) entry which is preliminary data.</text>
</comment>
<evidence type="ECO:0000313" key="6">
    <source>
        <dbReference type="EMBL" id="MBE1604283.1"/>
    </source>
</evidence>
<dbReference type="InterPro" id="IPR041347">
    <property type="entry name" value="MftR_C"/>
</dbReference>